<accession>A0A498QKY1</accession>
<evidence type="ECO:0008006" key="4">
    <source>
        <dbReference type="Google" id="ProtNLM"/>
    </source>
</evidence>
<dbReference type="EMBL" id="UPHQ01000318">
    <property type="protein sequence ID" value="VBA46693.1"/>
    <property type="molecule type" value="Genomic_DNA"/>
</dbReference>
<feature type="compositionally biased region" description="Basic residues" evidence="1">
    <location>
        <begin position="107"/>
        <end position="117"/>
    </location>
</feature>
<sequence length="141" mass="15859">MMRTLARRQRNGFHENVIRVGAGFVAKERPHVVATLSTLGPHLGKWDSRDVNVVVSLQDRGGKEQRVILRTSLPGVAPLVAVAQNPDITRALCDAKRELIRQIEHHKSARKPMKNRRLSATISQRRRGFRDPTSSSLLRAD</sequence>
<dbReference type="Proteomes" id="UP000267289">
    <property type="component" value="Unassembled WGS sequence"/>
</dbReference>
<evidence type="ECO:0000313" key="2">
    <source>
        <dbReference type="EMBL" id="VBA46693.1"/>
    </source>
</evidence>
<proteinExistence type="predicted"/>
<dbReference type="Gene3D" id="3.30.160.100">
    <property type="entry name" value="Ribosome hibernation promotion factor-like"/>
    <property type="match status" value="1"/>
</dbReference>
<protein>
    <recommendedName>
        <fullName evidence="4">Ribosome-associated translation inhibitor RaiA</fullName>
    </recommendedName>
</protein>
<feature type="region of interest" description="Disordered" evidence="1">
    <location>
        <begin position="104"/>
        <end position="141"/>
    </location>
</feature>
<feature type="compositionally biased region" description="Polar residues" evidence="1">
    <location>
        <begin position="132"/>
        <end position="141"/>
    </location>
</feature>
<organism evidence="2 3">
    <name type="scientific">Mycobacterium innocens</name>
    <dbReference type="NCBI Taxonomy" id="2341083"/>
    <lineage>
        <taxon>Bacteria</taxon>
        <taxon>Bacillati</taxon>
        <taxon>Actinomycetota</taxon>
        <taxon>Actinomycetes</taxon>
        <taxon>Mycobacteriales</taxon>
        <taxon>Mycobacteriaceae</taxon>
        <taxon>Mycobacterium</taxon>
    </lineage>
</organism>
<name>A0A498QKY1_9MYCO</name>
<evidence type="ECO:0000256" key="1">
    <source>
        <dbReference type="SAM" id="MobiDB-lite"/>
    </source>
</evidence>
<dbReference type="SUPFAM" id="SSF69754">
    <property type="entry name" value="Ribosome binding protein Y (YfiA homologue)"/>
    <property type="match status" value="1"/>
</dbReference>
<evidence type="ECO:0000313" key="3">
    <source>
        <dbReference type="Proteomes" id="UP000267289"/>
    </source>
</evidence>
<dbReference type="AlphaFoldDB" id="A0A498QKY1"/>
<reference evidence="2 3" key="1">
    <citation type="submission" date="2018-09" db="EMBL/GenBank/DDBJ databases">
        <authorList>
            <person name="Tagini F."/>
        </authorList>
    </citation>
    <scope>NUCLEOTIDE SEQUENCE [LARGE SCALE GENOMIC DNA]</scope>
    <source>
        <strain evidence="2 3">MK13</strain>
    </source>
</reference>
<keyword evidence="3" id="KW-1185">Reference proteome</keyword>
<dbReference type="InterPro" id="IPR036567">
    <property type="entry name" value="RHF-like"/>
</dbReference>
<gene>
    <name evidence="2" type="ORF">LAUMK13_05712</name>
</gene>